<feature type="domain" description="Plastocyanin-like" evidence="5">
    <location>
        <begin position="26"/>
        <end position="121"/>
    </location>
</feature>
<dbReference type="PANTHER" id="PTHR11709:SF394">
    <property type="entry name" value="FI03373P-RELATED"/>
    <property type="match status" value="1"/>
</dbReference>
<dbReference type="InterPro" id="IPR008972">
    <property type="entry name" value="Cupredoxin"/>
</dbReference>
<dbReference type="Pfam" id="PF07732">
    <property type="entry name" value="Cu-oxidase_3"/>
    <property type="match status" value="1"/>
</dbReference>
<dbReference type="Gene3D" id="2.60.40.420">
    <property type="entry name" value="Cupredoxins - blue copper proteins"/>
    <property type="match status" value="1"/>
</dbReference>
<protein>
    <recommendedName>
        <fullName evidence="5">Plastocyanin-like domain-containing protein</fullName>
    </recommendedName>
</protein>
<dbReference type="EMBL" id="CAJNOC010010925">
    <property type="protein sequence ID" value="CAF1144328.1"/>
    <property type="molecule type" value="Genomic_DNA"/>
</dbReference>
<evidence type="ECO:0000256" key="2">
    <source>
        <dbReference type="ARBA" id="ARBA00022723"/>
    </source>
</evidence>
<evidence type="ECO:0000256" key="4">
    <source>
        <dbReference type="ARBA" id="ARBA00023008"/>
    </source>
</evidence>
<accession>A0A814SCR5</accession>
<proteinExistence type="inferred from homology"/>
<organism evidence="6 7">
    <name type="scientific">Brachionus calyciflorus</name>
    <dbReference type="NCBI Taxonomy" id="104777"/>
    <lineage>
        <taxon>Eukaryota</taxon>
        <taxon>Metazoa</taxon>
        <taxon>Spiralia</taxon>
        <taxon>Gnathifera</taxon>
        <taxon>Rotifera</taxon>
        <taxon>Eurotatoria</taxon>
        <taxon>Monogononta</taxon>
        <taxon>Pseudotrocha</taxon>
        <taxon>Ploima</taxon>
        <taxon>Brachionidae</taxon>
        <taxon>Brachionus</taxon>
    </lineage>
</organism>
<evidence type="ECO:0000256" key="3">
    <source>
        <dbReference type="ARBA" id="ARBA00023002"/>
    </source>
</evidence>
<comment type="caution">
    <text evidence="6">The sequence shown here is derived from an EMBL/GenBank/DDBJ whole genome shotgun (WGS) entry which is preliminary data.</text>
</comment>
<dbReference type="GO" id="GO:0005507">
    <property type="term" value="F:copper ion binding"/>
    <property type="evidence" value="ECO:0007669"/>
    <property type="project" value="InterPro"/>
</dbReference>
<dbReference type="PANTHER" id="PTHR11709">
    <property type="entry name" value="MULTI-COPPER OXIDASE"/>
    <property type="match status" value="1"/>
</dbReference>
<dbReference type="GO" id="GO:0006826">
    <property type="term" value="P:iron ion transport"/>
    <property type="evidence" value="ECO:0007669"/>
    <property type="project" value="TreeGrafter"/>
</dbReference>
<evidence type="ECO:0000256" key="1">
    <source>
        <dbReference type="ARBA" id="ARBA00010609"/>
    </source>
</evidence>
<feature type="non-terminal residue" evidence="6">
    <location>
        <position position="1"/>
    </location>
</feature>
<dbReference type="OrthoDB" id="2121828at2759"/>
<reference evidence="6" key="1">
    <citation type="submission" date="2021-02" db="EMBL/GenBank/DDBJ databases">
        <authorList>
            <person name="Nowell W R."/>
        </authorList>
    </citation>
    <scope>NUCLEOTIDE SEQUENCE</scope>
    <source>
        <strain evidence="6">Ploen Becks lab</strain>
    </source>
</reference>
<dbReference type="InterPro" id="IPR011707">
    <property type="entry name" value="Cu-oxidase-like_N"/>
</dbReference>
<dbReference type="InterPro" id="IPR045087">
    <property type="entry name" value="Cu-oxidase_fam"/>
</dbReference>
<dbReference type="SUPFAM" id="SSF49503">
    <property type="entry name" value="Cupredoxins"/>
    <property type="match status" value="1"/>
</dbReference>
<comment type="similarity">
    <text evidence="1">Belongs to the multicopper oxidase family.</text>
</comment>
<dbReference type="GO" id="GO:0005886">
    <property type="term" value="C:plasma membrane"/>
    <property type="evidence" value="ECO:0007669"/>
    <property type="project" value="TreeGrafter"/>
</dbReference>
<dbReference type="GO" id="GO:0016491">
    <property type="term" value="F:oxidoreductase activity"/>
    <property type="evidence" value="ECO:0007669"/>
    <property type="project" value="UniProtKB-KW"/>
</dbReference>
<name>A0A814SCR5_9BILA</name>
<evidence type="ECO:0000313" key="6">
    <source>
        <dbReference type="EMBL" id="CAF1144328.1"/>
    </source>
</evidence>
<keyword evidence="2" id="KW-0479">Metal-binding</keyword>
<dbReference type="CDD" id="cd13858">
    <property type="entry name" value="CuRO_1_tcLCC2_insect_like"/>
    <property type="match status" value="1"/>
</dbReference>
<sequence length="122" mass="14216">MYSRLRACYNCPKNYTDCLREDCILADGILKTVEIVNRELPGPYIQVCRGDKIVVNVQNKLRSERVTSIHWHGLKQRNTPFMDGVGMVTQWPILPHTKFQYKFKTDDPGTHFWHAHSGIQRS</sequence>
<dbReference type="Proteomes" id="UP000663879">
    <property type="component" value="Unassembled WGS sequence"/>
</dbReference>
<evidence type="ECO:0000259" key="5">
    <source>
        <dbReference type="Pfam" id="PF07732"/>
    </source>
</evidence>
<keyword evidence="4" id="KW-0186">Copper</keyword>
<gene>
    <name evidence="6" type="ORF">OXX778_LOCUS23029</name>
</gene>
<evidence type="ECO:0000313" key="7">
    <source>
        <dbReference type="Proteomes" id="UP000663879"/>
    </source>
</evidence>
<keyword evidence="7" id="KW-1185">Reference proteome</keyword>
<dbReference type="AlphaFoldDB" id="A0A814SCR5"/>
<keyword evidence="3" id="KW-0560">Oxidoreductase</keyword>